<evidence type="ECO:0000313" key="3">
    <source>
        <dbReference type="Proteomes" id="UP000247152"/>
    </source>
</evidence>
<organism evidence="1 3">
    <name type="scientific">Legionella qingyii</name>
    <dbReference type="NCBI Taxonomy" id="2184757"/>
    <lineage>
        <taxon>Bacteria</taxon>
        <taxon>Pseudomonadati</taxon>
        <taxon>Pseudomonadota</taxon>
        <taxon>Gammaproteobacteria</taxon>
        <taxon>Legionellales</taxon>
        <taxon>Legionellaceae</taxon>
        <taxon>Legionella</taxon>
    </lineage>
</organism>
<reference evidence="2 4" key="2">
    <citation type="submission" date="2018-12" db="EMBL/GenBank/DDBJ databases">
        <title>Legionella sp,whole genome shotgun sequence.</title>
        <authorList>
            <person name="Wu H."/>
        </authorList>
    </citation>
    <scope>NUCLEOTIDE SEQUENCE [LARGE SCALE GENOMIC DNA]</scope>
    <source>
        <strain evidence="2">Km489</strain>
        <strain evidence="4">km489</strain>
    </source>
</reference>
<name>A0A317U2W1_9GAMM</name>
<accession>A0A317U2W1</accession>
<dbReference type="EMBL" id="RZGX01000015">
    <property type="protein sequence ID" value="RUR21653.1"/>
    <property type="molecule type" value="Genomic_DNA"/>
</dbReference>
<dbReference type="RefSeq" id="WP_110142587.1">
    <property type="nucleotide sequence ID" value="NZ_QHJG01000015.1"/>
</dbReference>
<evidence type="ECO:0000313" key="2">
    <source>
        <dbReference type="EMBL" id="RUR21653.1"/>
    </source>
</evidence>
<dbReference type="GO" id="GO:0004713">
    <property type="term" value="F:protein tyrosine kinase activity"/>
    <property type="evidence" value="ECO:0007669"/>
    <property type="project" value="TreeGrafter"/>
</dbReference>
<sequence>MTQLAKSSKAINKLYIEILAHESKTICFTSPLFTEGITTIASAVARAATAFGRKVLYCDFGNYNTSLSKQLNLEFKATQGSILEQACDNIKYSDQEGFYIMPLPGPRPFELSLIEKETLNDFFNKLKEQFDLIIIDCHCFNKYQPHTISTRYLSEAANATVLIVLSGVTTKEAVEETVEEMKKIGTHLIGCVMNDFKYPRLIDELYKETSRLDRYVPKFAEYLRQKIRNSVILNMEI</sequence>
<dbReference type="PANTHER" id="PTHR32309:SF13">
    <property type="entry name" value="FERRIC ENTEROBACTIN TRANSPORT PROTEIN FEPE"/>
    <property type="match status" value="1"/>
</dbReference>
<evidence type="ECO:0000313" key="4">
    <source>
        <dbReference type="Proteomes" id="UP000287374"/>
    </source>
</evidence>
<dbReference type="InterPro" id="IPR027417">
    <property type="entry name" value="P-loop_NTPase"/>
</dbReference>
<dbReference type="PANTHER" id="PTHR32309">
    <property type="entry name" value="TYROSINE-PROTEIN KINASE"/>
    <property type="match status" value="1"/>
</dbReference>
<comment type="caution">
    <text evidence="1">The sequence shown here is derived from an EMBL/GenBank/DDBJ whole genome shotgun (WGS) entry which is preliminary data.</text>
</comment>
<evidence type="ECO:0000313" key="1">
    <source>
        <dbReference type="EMBL" id="PWY55679.1"/>
    </source>
</evidence>
<dbReference type="Proteomes" id="UP000247152">
    <property type="component" value="Unassembled WGS sequence"/>
</dbReference>
<keyword evidence="2" id="KW-0808">Transferase</keyword>
<dbReference type="AlphaFoldDB" id="A0A317U2W1"/>
<dbReference type="EMBL" id="QHJG01000015">
    <property type="protein sequence ID" value="PWY55679.1"/>
    <property type="molecule type" value="Genomic_DNA"/>
</dbReference>
<keyword evidence="2" id="KW-0418">Kinase</keyword>
<dbReference type="OrthoDB" id="5812594at2"/>
<dbReference type="InterPro" id="IPR050445">
    <property type="entry name" value="Bact_polysacc_biosynth/exp"/>
</dbReference>
<protein>
    <submittedName>
        <fullName evidence="2">Tyrosine-protein kinase family protein</fullName>
    </submittedName>
</protein>
<gene>
    <name evidence="1" type="ORF">DGG96_10320</name>
    <name evidence="2" type="ORF">ELY20_11895</name>
</gene>
<dbReference type="Proteomes" id="UP000287374">
    <property type="component" value="Unassembled WGS sequence"/>
</dbReference>
<dbReference type="Gene3D" id="3.40.50.300">
    <property type="entry name" value="P-loop containing nucleotide triphosphate hydrolases"/>
    <property type="match status" value="1"/>
</dbReference>
<reference evidence="1 3" key="1">
    <citation type="submission" date="2018-05" db="EMBL/GenBank/DDBJ databases">
        <title>Legionella qingyii sp.nov., whole genome shotgun sequence.</title>
        <authorList>
            <person name="Wu H."/>
            <person name="Zhu Q."/>
            <person name="Hu C."/>
        </authorList>
    </citation>
    <scope>NUCLEOTIDE SEQUENCE [LARGE SCALE GENOMIC DNA]</scope>
    <source>
        <strain evidence="1 3">HEB18</strain>
    </source>
</reference>
<dbReference type="GO" id="GO:0005886">
    <property type="term" value="C:plasma membrane"/>
    <property type="evidence" value="ECO:0007669"/>
    <property type="project" value="TreeGrafter"/>
</dbReference>
<keyword evidence="4" id="KW-1185">Reference proteome</keyword>
<dbReference type="SUPFAM" id="SSF52540">
    <property type="entry name" value="P-loop containing nucleoside triphosphate hydrolases"/>
    <property type="match status" value="1"/>
</dbReference>
<proteinExistence type="predicted"/>